<name>A0A4U5M217_STECR</name>
<evidence type="ECO:0000313" key="2">
    <source>
        <dbReference type="Proteomes" id="UP000298663"/>
    </source>
</evidence>
<gene>
    <name evidence="1" type="ORF">L596_026670</name>
</gene>
<keyword evidence="2" id="KW-1185">Reference proteome</keyword>
<proteinExistence type="predicted"/>
<evidence type="ECO:0000313" key="1">
    <source>
        <dbReference type="EMBL" id="TKR62751.1"/>
    </source>
</evidence>
<dbReference type="Proteomes" id="UP000298663">
    <property type="component" value="Unassembled WGS sequence"/>
</dbReference>
<reference evidence="1 2" key="1">
    <citation type="journal article" date="2015" name="Genome Biol.">
        <title>Comparative genomics of Steinernema reveals deeply conserved gene regulatory networks.</title>
        <authorList>
            <person name="Dillman A.R."/>
            <person name="Macchietto M."/>
            <person name="Porter C.F."/>
            <person name="Rogers A."/>
            <person name="Williams B."/>
            <person name="Antoshechkin I."/>
            <person name="Lee M.M."/>
            <person name="Goodwin Z."/>
            <person name="Lu X."/>
            <person name="Lewis E.E."/>
            <person name="Goodrich-Blair H."/>
            <person name="Stock S.P."/>
            <person name="Adams B.J."/>
            <person name="Sternberg P.W."/>
            <person name="Mortazavi A."/>
        </authorList>
    </citation>
    <scope>NUCLEOTIDE SEQUENCE [LARGE SCALE GENOMIC DNA]</scope>
    <source>
        <strain evidence="1 2">ALL</strain>
    </source>
</reference>
<dbReference type="EMBL" id="AZBU02000010">
    <property type="protein sequence ID" value="TKR62751.1"/>
    <property type="molecule type" value="Genomic_DNA"/>
</dbReference>
<protein>
    <submittedName>
        <fullName evidence="1">Uncharacterized protein</fullName>
    </submittedName>
</protein>
<dbReference type="AlphaFoldDB" id="A0A4U5M217"/>
<accession>A0A4U5M217</accession>
<reference evidence="1 2" key="2">
    <citation type="journal article" date="2019" name="G3 (Bethesda)">
        <title>Hybrid Assembly of the Genome of the Entomopathogenic Nematode Steinernema carpocapsae Identifies the X-Chromosome.</title>
        <authorList>
            <person name="Serra L."/>
            <person name="Macchietto M."/>
            <person name="Macias-Munoz A."/>
            <person name="McGill C.J."/>
            <person name="Rodriguez I.M."/>
            <person name="Rodriguez B."/>
            <person name="Murad R."/>
            <person name="Mortazavi A."/>
        </authorList>
    </citation>
    <scope>NUCLEOTIDE SEQUENCE [LARGE SCALE GENOMIC DNA]</scope>
    <source>
        <strain evidence="1 2">ALL</strain>
    </source>
</reference>
<comment type="caution">
    <text evidence="1">The sequence shown here is derived from an EMBL/GenBank/DDBJ whole genome shotgun (WGS) entry which is preliminary data.</text>
</comment>
<sequence length="82" mass="8752">MGPLGEWLWASVHGGSAYIYLIMNKSIRTAALRPFLGSKGTTAKSAVTVTANVSSTRKNQALSSKTNVTKTVKAFAANTRHK</sequence>
<organism evidence="1 2">
    <name type="scientific">Steinernema carpocapsae</name>
    <name type="common">Entomopathogenic nematode</name>
    <dbReference type="NCBI Taxonomy" id="34508"/>
    <lineage>
        <taxon>Eukaryota</taxon>
        <taxon>Metazoa</taxon>
        <taxon>Ecdysozoa</taxon>
        <taxon>Nematoda</taxon>
        <taxon>Chromadorea</taxon>
        <taxon>Rhabditida</taxon>
        <taxon>Tylenchina</taxon>
        <taxon>Panagrolaimomorpha</taxon>
        <taxon>Strongyloidoidea</taxon>
        <taxon>Steinernematidae</taxon>
        <taxon>Steinernema</taxon>
    </lineage>
</organism>